<name>A0A1M4UFI6_9CLOT</name>
<dbReference type="PANTHER" id="PTHR47053:SF1">
    <property type="entry name" value="MUREIN DD-ENDOPEPTIDASE MEPH-RELATED"/>
    <property type="match status" value="1"/>
</dbReference>
<feature type="domain" description="NlpC/P60" evidence="9">
    <location>
        <begin position="354"/>
        <end position="472"/>
    </location>
</feature>
<dbReference type="EMBL" id="FQVI01000002">
    <property type="protein sequence ID" value="SHE55368.1"/>
    <property type="molecule type" value="Genomic_DNA"/>
</dbReference>
<dbReference type="InterPro" id="IPR038765">
    <property type="entry name" value="Papain-like_cys_pep_sf"/>
</dbReference>
<dbReference type="Gene3D" id="6.10.250.3150">
    <property type="match status" value="1"/>
</dbReference>
<evidence type="ECO:0000313" key="11">
    <source>
        <dbReference type="Proteomes" id="UP000184245"/>
    </source>
</evidence>
<keyword evidence="4 10" id="KW-0378">Hydrolase</keyword>
<dbReference type="SUPFAM" id="SSF54001">
    <property type="entry name" value="Cysteine proteinases"/>
    <property type="match status" value="1"/>
</dbReference>
<gene>
    <name evidence="10" type="ORF">SAMN02745158_00891</name>
</gene>
<feature type="region of interest" description="Disordered" evidence="7">
    <location>
        <begin position="241"/>
        <end position="354"/>
    </location>
</feature>
<dbReference type="Proteomes" id="UP000184245">
    <property type="component" value="Unassembled WGS sequence"/>
</dbReference>
<keyword evidence="6" id="KW-0175">Coiled coil</keyword>
<evidence type="ECO:0000256" key="5">
    <source>
        <dbReference type="ARBA" id="ARBA00022807"/>
    </source>
</evidence>
<dbReference type="PANTHER" id="PTHR47053">
    <property type="entry name" value="MUREIN DD-ENDOPEPTIDASE MEPH-RELATED"/>
    <property type="match status" value="1"/>
</dbReference>
<feature type="chain" id="PRO_5039706651" evidence="8">
    <location>
        <begin position="25"/>
        <end position="472"/>
    </location>
</feature>
<evidence type="ECO:0000256" key="8">
    <source>
        <dbReference type="SAM" id="SignalP"/>
    </source>
</evidence>
<feature type="coiled-coil region" evidence="6">
    <location>
        <begin position="34"/>
        <end position="110"/>
    </location>
</feature>
<feature type="region of interest" description="Disordered" evidence="7">
    <location>
        <begin position="191"/>
        <end position="214"/>
    </location>
</feature>
<feature type="compositionally biased region" description="Low complexity" evidence="7">
    <location>
        <begin position="324"/>
        <end position="354"/>
    </location>
</feature>
<reference evidence="10 11" key="1">
    <citation type="submission" date="2016-11" db="EMBL/GenBank/DDBJ databases">
        <authorList>
            <person name="Jaros S."/>
            <person name="Januszkiewicz K."/>
            <person name="Wedrychowicz H."/>
        </authorList>
    </citation>
    <scope>NUCLEOTIDE SEQUENCE [LARGE SCALE GENOMIC DNA]</scope>
    <source>
        <strain evidence="10 11">DSM 17459</strain>
    </source>
</reference>
<dbReference type="GO" id="GO:0008234">
    <property type="term" value="F:cysteine-type peptidase activity"/>
    <property type="evidence" value="ECO:0007669"/>
    <property type="project" value="UniProtKB-KW"/>
</dbReference>
<keyword evidence="11" id="KW-1185">Reference proteome</keyword>
<evidence type="ECO:0000256" key="4">
    <source>
        <dbReference type="ARBA" id="ARBA00022801"/>
    </source>
</evidence>
<dbReference type="AlphaFoldDB" id="A0A1M4UFI6"/>
<dbReference type="GO" id="GO:0006508">
    <property type="term" value="P:proteolysis"/>
    <property type="evidence" value="ECO:0007669"/>
    <property type="project" value="UniProtKB-KW"/>
</dbReference>
<evidence type="ECO:0000259" key="9">
    <source>
        <dbReference type="PROSITE" id="PS51935"/>
    </source>
</evidence>
<dbReference type="OrthoDB" id="9808890at2"/>
<evidence type="ECO:0000256" key="7">
    <source>
        <dbReference type="SAM" id="MobiDB-lite"/>
    </source>
</evidence>
<dbReference type="PROSITE" id="PS51935">
    <property type="entry name" value="NLPC_P60"/>
    <property type="match status" value="1"/>
</dbReference>
<dbReference type="Pfam" id="PF24568">
    <property type="entry name" value="CC_PcsB"/>
    <property type="match status" value="1"/>
</dbReference>
<dbReference type="InterPro" id="IPR000064">
    <property type="entry name" value="NLP_P60_dom"/>
</dbReference>
<evidence type="ECO:0000256" key="6">
    <source>
        <dbReference type="SAM" id="Coils"/>
    </source>
</evidence>
<organism evidence="10 11">
    <name type="scientific">Lactonifactor longoviformis DSM 17459</name>
    <dbReference type="NCBI Taxonomy" id="1122155"/>
    <lineage>
        <taxon>Bacteria</taxon>
        <taxon>Bacillati</taxon>
        <taxon>Bacillota</taxon>
        <taxon>Clostridia</taxon>
        <taxon>Eubacteriales</taxon>
        <taxon>Clostridiaceae</taxon>
        <taxon>Lactonifactor</taxon>
    </lineage>
</organism>
<keyword evidence="2" id="KW-0645">Protease</keyword>
<feature type="signal peptide" evidence="8">
    <location>
        <begin position="1"/>
        <end position="24"/>
    </location>
</feature>
<sequence>MKKKFIGVSLAIVLSMAQIISVGAAKEDDIKAAKAQTSSQLAAVNNKINKLEDQKAALKAEINELDQDLVEVIVQIDVLKDDITTKETEIEDTKEDLKVAEENRDEQYASMKKRIQYIYEKGGDSAWAQMLLEADSLSGMLSKAEYTQQLYDYDRNSLNELKEVVQQVTDLETQLETEKAELEDMQVEYEGQQKELESTLEQKKATASDYESQISRAESQAAEYKELIQQQNAELQKIQEEKAAAAAAAKKAEEEAQKKAAQKAAQESSSKKDSDSQKSDDNKSSGNSKKDNNNSNSSNEDTDEEDSRGNSSNTSKDDEDNSSKGESSSNSSKGDSSSNSSSSSSGSSSSSSSSATGQAIVNYATQFVGNPYVWGGESLTNGADCSGFTMQVYAHFGISLPHSSGAQRSYGRAVSYAEAQPGDLICYSGHVAIYMGGGQIVHASNSAPYPKGGIKISGNAAYKTILSVRRLV</sequence>
<comment type="similarity">
    <text evidence="1">Belongs to the peptidase C40 family.</text>
</comment>
<feature type="compositionally biased region" description="Basic and acidic residues" evidence="7">
    <location>
        <begin position="269"/>
        <end position="292"/>
    </location>
</feature>
<evidence type="ECO:0000256" key="1">
    <source>
        <dbReference type="ARBA" id="ARBA00007074"/>
    </source>
</evidence>
<keyword evidence="5" id="KW-0788">Thiol protease</keyword>
<keyword evidence="3 8" id="KW-0732">Signal</keyword>
<dbReference type="InterPro" id="IPR051202">
    <property type="entry name" value="Peptidase_C40"/>
</dbReference>
<dbReference type="Pfam" id="PF00877">
    <property type="entry name" value="NLPC_P60"/>
    <property type="match status" value="1"/>
</dbReference>
<dbReference type="InterPro" id="IPR057309">
    <property type="entry name" value="PcsB_CC"/>
</dbReference>
<evidence type="ECO:0000256" key="3">
    <source>
        <dbReference type="ARBA" id="ARBA00022729"/>
    </source>
</evidence>
<dbReference type="Gene3D" id="3.90.1720.10">
    <property type="entry name" value="endopeptidase domain like (from Nostoc punctiforme)"/>
    <property type="match status" value="1"/>
</dbReference>
<dbReference type="STRING" id="1122155.SAMN02745158_00891"/>
<evidence type="ECO:0000256" key="2">
    <source>
        <dbReference type="ARBA" id="ARBA00022670"/>
    </source>
</evidence>
<dbReference type="RefSeq" id="WP_072849311.1">
    <property type="nucleotide sequence ID" value="NZ_FQVI01000002.1"/>
</dbReference>
<proteinExistence type="inferred from homology"/>
<protein>
    <submittedName>
        <fullName evidence="10">Cell wall-associated hydrolases (Invasion-associated proteins)</fullName>
    </submittedName>
</protein>
<feature type="compositionally biased region" description="Basic and acidic residues" evidence="7">
    <location>
        <begin position="191"/>
        <end position="206"/>
    </location>
</feature>
<evidence type="ECO:0000313" key="10">
    <source>
        <dbReference type="EMBL" id="SHE55368.1"/>
    </source>
</evidence>
<accession>A0A1M4UFI6</accession>